<accession>B8ES12</accession>
<dbReference type="AlphaFoldDB" id="B8ES12"/>
<dbReference type="KEGG" id="msl:Msil_2791"/>
<protein>
    <submittedName>
        <fullName evidence="1">Uncharacterized protein</fullName>
    </submittedName>
</protein>
<dbReference type="HOGENOM" id="CLU_1904300_0_0_5"/>
<dbReference type="EMBL" id="CP001280">
    <property type="protein sequence ID" value="ACK51710.1"/>
    <property type="molecule type" value="Genomic_DNA"/>
</dbReference>
<dbReference type="Proteomes" id="UP000002257">
    <property type="component" value="Chromosome"/>
</dbReference>
<name>B8ES12_METSB</name>
<proteinExistence type="predicted"/>
<evidence type="ECO:0000313" key="2">
    <source>
        <dbReference type="Proteomes" id="UP000002257"/>
    </source>
</evidence>
<dbReference type="STRING" id="395965.Msil_2791"/>
<evidence type="ECO:0000313" key="1">
    <source>
        <dbReference type="EMBL" id="ACK51710.1"/>
    </source>
</evidence>
<keyword evidence="2" id="KW-1185">Reference proteome</keyword>
<dbReference type="RefSeq" id="WP_012591779.1">
    <property type="nucleotide sequence ID" value="NC_011666.1"/>
</dbReference>
<organism evidence="1 2">
    <name type="scientific">Methylocella silvestris (strain DSM 15510 / CIP 108128 / LMG 27833 / NCIMB 13906 / BL2)</name>
    <dbReference type="NCBI Taxonomy" id="395965"/>
    <lineage>
        <taxon>Bacteria</taxon>
        <taxon>Pseudomonadati</taxon>
        <taxon>Pseudomonadota</taxon>
        <taxon>Alphaproteobacteria</taxon>
        <taxon>Hyphomicrobiales</taxon>
        <taxon>Beijerinckiaceae</taxon>
        <taxon>Methylocella</taxon>
    </lineage>
</organism>
<reference evidence="1 2" key="1">
    <citation type="journal article" date="2010" name="J. Bacteriol.">
        <title>Complete genome sequence of the aerobic facultative methanotroph Methylocella silvestris BL2.</title>
        <authorList>
            <person name="Chen Y."/>
            <person name="Crombie A."/>
            <person name="Rahman M.T."/>
            <person name="Dedysh S.N."/>
            <person name="Liesack W."/>
            <person name="Stott M.B."/>
            <person name="Alam M."/>
            <person name="Theisen A.R."/>
            <person name="Murrell J.C."/>
            <person name="Dunfield P.F."/>
        </authorList>
    </citation>
    <scope>NUCLEOTIDE SEQUENCE [LARGE SCALE GENOMIC DNA]</scope>
    <source>
        <strain evidence="2">DSM 15510 / CIP 108128 / LMG 27833 / NCIMB 13906 / BL2</strain>
    </source>
</reference>
<sequence>MPKFVGLLLQKIDEITSAHIVPDRDADPIFAAINRWSELIVRFENLPPDITEDEYDAAWEKEFAAQEELFRTEPATIEGVIALASFLALEECAELCNTTPYNGSDVSFSTAMATIASSLQKIAAQQSAFGAAP</sequence>
<gene>
    <name evidence="1" type="ordered locus">Msil_2791</name>
</gene>